<protein>
    <submittedName>
        <fullName evidence="1">Uncharacterized protein</fullName>
    </submittedName>
</protein>
<evidence type="ECO:0000313" key="1">
    <source>
        <dbReference type="EMBL" id="GMH86898.1"/>
    </source>
</evidence>
<proteinExistence type="predicted"/>
<organism evidence="1 2">
    <name type="scientific">Triparma strigata</name>
    <dbReference type="NCBI Taxonomy" id="1606541"/>
    <lineage>
        <taxon>Eukaryota</taxon>
        <taxon>Sar</taxon>
        <taxon>Stramenopiles</taxon>
        <taxon>Ochrophyta</taxon>
        <taxon>Bolidophyceae</taxon>
        <taxon>Parmales</taxon>
        <taxon>Triparmaceae</taxon>
        <taxon>Triparma</taxon>
    </lineage>
</organism>
<sequence>MEPENTFSVPFDEFDSTYGAVGLSSMSDASFKEKPPSLSTLSRMSAPKGVNPIKYITNVMKLSPVDTETMKFGDVPEGVMRLGGTFVLKRKEEGEGNMECIYRHEDEVPGDHPEIGEVLKWV</sequence>
<dbReference type="Proteomes" id="UP001165085">
    <property type="component" value="Unassembled WGS sequence"/>
</dbReference>
<name>A0A9W7EPM6_9STRA</name>
<dbReference type="AlphaFoldDB" id="A0A9W7EPM6"/>
<comment type="caution">
    <text evidence="1">The sequence shown here is derived from an EMBL/GenBank/DDBJ whole genome shotgun (WGS) entry which is preliminary data.</text>
</comment>
<accession>A0A9W7EPM6</accession>
<evidence type="ECO:0000313" key="2">
    <source>
        <dbReference type="Proteomes" id="UP001165085"/>
    </source>
</evidence>
<reference evidence="2" key="1">
    <citation type="journal article" date="2023" name="Commun. Biol.">
        <title>Genome analysis of Parmales, the sister group of diatoms, reveals the evolutionary specialization of diatoms from phago-mixotrophs to photoautotrophs.</title>
        <authorList>
            <person name="Ban H."/>
            <person name="Sato S."/>
            <person name="Yoshikawa S."/>
            <person name="Yamada K."/>
            <person name="Nakamura Y."/>
            <person name="Ichinomiya M."/>
            <person name="Sato N."/>
            <person name="Blanc-Mathieu R."/>
            <person name="Endo H."/>
            <person name="Kuwata A."/>
            <person name="Ogata H."/>
        </authorList>
    </citation>
    <scope>NUCLEOTIDE SEQUENCE [LARGE SCALE GENOMIC DNA]</scope>
    <source>
        <strain evidence="2">NIES 3701</strain>
    </source>
</reference>
<dbReference type="OrthoDB" id="497519at2759"/>
<dbReference type="EMBL" id="BRXY01000321">
    <property type="protein sequence ID" value="GMH86898.1"/>
    <property type="molecule type" value="Genomic_DNA"/>
</dbReference>
<gene>
    <name evidence="1" type="ORF">TrST_g4833</name>
</gene>
<keyword evidence="2" id="KW-1185">Reference proteome</keyword>